<protein>
    <submittedName>
        <fullName evidence="4">NAD-binding protein</fullName>
    </submittedName>
</protein>
<dbReference type="AlphaFoldDB" id="S8DQI5"/>
<comment type="similarity">
    <text evidence="1">Belongs to the short-chain dehydrogenases/reductases (SDR) family.</text>
</comment>
<evidence type="ECO:0000256" key="2">
    <source>
        <dbReference type="ARBA" id="ARBA00022857"/>
    </source>
</evidence>
<sequence>DAAFTKVLTLNTQGVFTSTQKCLPLLHAAAERGGKAADIYKDPARTINIGSVDGLRPPLQETYAYSASKAALHHLSRHLAGHLGFEGITCNTLACGRFDIIHEVMAHTLRTQGDIIRITNPLQRIGTPEDVTGAAIFLASRARSYVNGAGDHHG</sequence>
<dbReference type="Gene3D" id="3.40.50.720">
    <property type="entry name" value="NAD(P)-binding Rossmann-like Domain"/>
    <property type="match status" value="1"/>
</dbReference>
<proteinExistence type="inferred from homology"/>
<dbReference type="InterPro" id="IPR002347">
    <property type="entry name" value="SDR_fam"/>
</dbReference>
<dbReference type="PANTHER" id="PTHR43618:SF17">
    <property type="entry name" value="RHAMNOLIPIDS BIOSYNTHESIS 3-OXOACYL-[ACYL-CARRIER-PROTEIN] REDUCTASE"/>
    <property type="match status" value="1"/>
</dbReference>
<keyword evidence="5" id="KW-1185">Reference proteome</keyword>
<dbReference type="PROSITE" id="PS00061">
    <property type="entry name" value="ADH_SHORT"/>
    <property type="match status" value="1"/>
</dbReference>
<dbReference type="InterPro" id="IPR052178">
    <property type="entry name" value="Sec_Metab_Biosynth_SDR"/>
</dbReference>
<dbReference type="STRING" id="743788.S8DQI5"/>
<dbReference type="GO" id="GO:0016491">
    <property type="term" value="F:oxidoreductase activity"/>
    <property type="evidence" value="ECO:0007669"/>
    <property type="project" value="UniProtKB-KW"/>
</dbReference>
<dbReference type="OrthoDB" id="2898618at2759"/>
<organism evidence="4 5">
    <name type="scientific">Fomitopsis schrenkii</name>
    <name type="common">Brown rot fungus</name>
    <dbReference type="NCBI Taxonomy" id="2126942"/>
    <lineage>
        <taxon>Eukaryota</taxon>
        <taxon>Fungi</taxon>
        <taxon>Dikarya</taxon>
        <taxon>Basidiomycota</taxon>
        <taxon>Agaricomycotina</taxon>
        <taxon>Agaricomycetes</taxon>
        <taxon>Polyporales</taxon>
        <taxon>Fomitopsis</taxon>
    </lineage>
</organism>
<dbReference type="eggNOG" id="KOG0725">
    <property type="taxonomic scope" value="Eukaryota"/>
</dbReference>
<evidence type="ECO:0000313" key="4">
    <source>
        <dbReference type="EMBL" id="EPS95566.1"/>
    </source>
</evidence>
<gene>
    <name evidence="4" type="ORF">FOMPIDRAFT_61072</name>
</gene>
<evidence type="ECO:0000313" key="5">
    <source>
        <dbReference type="Proteomes" id="UP000015241"/>
    </source>
</evidence>
<keyword evidence="2" id="KW-0521">NADP</keyword>
<dbReference type="HOGENOM" id="CLU_010194_47_3_1"/>
<keyword evidence="3" id="KW-0560">Oxidoreductase</keyword>
<dbReference type="Proteomes" id="UP000015241">
    <property type="component" value="Unassembled WGS sequence"/>
</dbReference>
<evidence type="ECO:0000256" key="3">
    <source>
        <dbReference type="ARBA" id="ARBA00023002"/>
    </source>
</evidence>
<dbReference type="PRINTS" id="PR00081">
    <property type="entry name" value="GDHRDH"/>
</dbReference>
<name>S8DQI5_FOMSC</name>
<dbReference type="PANTHER" id="PTHR43618">
    <property type="entry name" value="7-ALPHA-HYDROXYSTEROID DEHYDROGENASE"/>
    <property type="match status" value="1"/>
</dbReference>
<reference evidence="4 5" key="1">
    <citation type="journal article" date="2012" name="Science">
        <title>The Paleozoic origin of enzymatic lignin decomposition reconstructed from 31 fungal genomes.</title>
        <authorList>
            <person name="Floudas D."/>
            <person name="Binder M."/>
            <person name="Riley R."/>
            <person name="Barry K."/>
            <person name="Blanchette R.A."/>
            <person name="Henrissat B."/>
            <person name="Martinez A.T."/>
            <person name="Otillar R."/>
            <person name="Spatafora J.W."/>
            <person name="Yadav J.S."/>
            <person name="Aerts A."/>
            <person name="Benoit I."/>
            <person name="Boyd A."/>
            <person name="Carlson A."/>
            <person name="Copeland A."/>
            <person name="Coutinho P.M."/>
            <person name="de Vries R.P."/>
            <person name="Ferreira P."/>
            <person name="Findley K."/>
            <person name="Foster B."/>
            <person name="Gaskell J."/>
            <person name="Glotzer D."/>
            <person name="Gorecki P."/>
            <person name="Heitman J."/>
            <person name="Hesse C."/>
            <person name="Hori C."/>
            <person name="Igarashi K."/>
            <person name="Jurgens J.A."/>
            <person name="Kallen N."/>
            <person name="Kersten P."/>
            <person name="Kohler A."/>
            <person name="Kuees U."/>
            <person name="Kumar T.K.A."/>
            <person name="Kuo A."/>
            <person name="LaButti K."/>
            <person name="Larrondo L.F."/>
            <person name="Lindquist E."/>
            <person name="Ling A."/>
            <person name="Lombard V."/>
            <person name="Lucas S."/>
            <person name="Lundell T."/>
            <person name="Martin R."/>
            <person name="McLaughlin D.J."/>
            <person name="Morgenstern I."/>
            <person name="Morin E."/>
            <person name="Murat C."/>
            <person name="Nagy L.G."/>
            <person name="Nolan M."/>
            <person name="Ohm R.A."/>
            <person name="Patyshakuliyeva A."/>
            <person name="Rokas A."/>
            <person name="Ruiz-Duenas F.J."/>
            <person name="Sabat G."/>
            <person name="Salamov A."/>
            <person name="Samejima M."/>
            <person name="Schmutz J."/>
            <person name="Slot J.C."/>
            <person name="St John F."/>
            <person name="Stenlid J."/>
            <person name="Sun H."/>
            <person name="Sun S."/>
            <person name="Syed K."/>
            <person name="Tsang A."/>
            <person name="Wiebenga A."/>
            <person name="Young D."/>
            <person name="Pisabarro A."/>
            <person name="Eastwood D.C."/>
            <person name="Martin F."/>
            <person name="Cullen D."/>
            <person name="Grigoriev I.V."/>
            <person name="Hibbett D.S."/>
        </authorList>
    </citation>
    <scope>NUCLEOTIDE SEQUENCE</scope>
    <source>
        <strain evidence="5">FP-58527</strain>
    </source>
</reference>
<dbReference type="SUPFAM" id="SSF51735">
    <property type="entry name" value="NAD(P)-binding Rossmann-fold domains"/>
    <property type="match status" value="1"/>
</dbReference>
<dbReference type="InParanoid" id="S8DQI5"/>
<feature type="non-terminal residue" evidence="4">
    <location>
        <position position="1"/>
    </location>
</feature>
<dbReference type="InterPro" id="IPR020904">
    <property type="entry name" value="Sc_DH/Rdtase_CS"/>
</dbReference>
<evidence type="ECO:0000256" key="1">
    <source>
        <dbReference type="ARBA" id="ARBA00006484"/>
    </source>
</evidence>
<dbReference type="InterPro" id="IPR036291">
    <property type="entry name" value="NAD(P)-bd_dom_sf"/>
</dbReference>
<accession>S8DQI5</accession>
<dbReference type="Pfam" id="PF13561">
    <property type="entry name" value="adh_short_C2"/>
    <property type="match status" value="1"/>
</dbReference>
<dbReference type="EMBL" id="KE504205">
    <property type="protein sequence ID" value="EPS95566.1"/>
    <property type="molecule type" value="Genomic_DNA"/>
</dbReference>